<organism evidence="10 11">
    <name type="scientific">Massiliimalia timonensis</name>
    <dbReference type="NCBI Taxonomy" id="1987501"/>
    <lineage>
        <taxon>Bacteria</taxon>
        <taxon>Bacillati</taxon>
        <taxon>Bacillota</taxon>
        <taxon>Clostridia</taxon>
        <taxon>Eubacteriales</taxon>
        <taxon>Oscillospiraceae</taxon>
        <taxon>Massiliimalia</taxon>
    </lineage>
</organism>
<evidence type="ECO:0000256" key="4">
    <source>
        <dbReference type="ARBA" id="ARBA00022840"/>
    </source>
</evidence>
<sequence>MEMYQYTAAELSSMLKKKECSAVEVTESVLGRIHAVDDKVGAFITVTEELALQKAKQVDEKRVAGEALHDLAGIPIAVKDNICTKGVGTTCASKMLENFVPPYSATVIEKLERCDYVPVGKVNMDEFAMGSSTETSYFKKTRNPNDLDRVPGGSSGGSAACVSAGEVPLSLGSDTGGSIRLPASYCGVVGLKPTYSSVSRYGLVAFASSLDQIGPLGRSVADVAMLYSAICGRDNHDATSAVREYPDFAASLQADLKGKVIGLPKEYFGHGVSDKVKDAIMKMAHDLEQQGAVLKEVTLPSTDYALNAYYIISSAEASSNLARFDGVKYGFRAKDYNGLVDLYEKTRSEGFGDEVKRRIMLGTFVLSSGYYDAYYKRAKLLQQKITAEFHDAFEACDVLLTPTAPDTAFKIGENIGDPLKMYATDICTVTVNIAGLPALSVPCGYDGALPIGCQLIGAKFSEQNLLNTAFAYEQSVGGFNRIPQIR</sequence>
<dbReference type="Pfam" id="PF01425">
    <property type="entry name" value="Amidase"/>
    <property type="match status" value="1"/>
</dbReference>
<feature type="active site" description="Acyl-ester intermediate" evidence="8">
    <location>
        <position position="178"/>
    </location>
</feature>
<dbReference type="SUPFAM" id="SSF75304">
    <property type="entry name" value="Amidase signature (AS) enzymes"/>
    <property type="match status" value="1"/>
</dbReference>
<evidence type="ECO:0000256" key="5">
    <source>
        <dbReference type="ARBA" id="ARBA00022917"/>
    </source>
</evidence>
<dbReference type="InterPro" id="IPR004412">
    <property type="entry name" value="GatA"/>
</dbReference>
<dbReference type="InterPro" id="IPR036928">
    <property type="entry name" value="AS_sf"/>
</dbReference>
<evidence type="ECO:0000256" key="8">
    <source>
        <dbReference type="HAMAP-Rule" id="MF_00120"/>
    </source>
</evidence>
<dbReference type="Gene3D" id="3.90.1300.10">
    <property type="entry name" value="Amidase signature (AS) domain"/>
    <property type="match status" value="1"/>
</dbReference>
<keyword evidence="5 8" id="KW-0648">Protein biosynthesis</keyword>
<dbReference type="GO" id="GO:0005524">
    <property type="term" value="F:ATP binding"/>
    <property type="evidence" value="ECO:0007669"/>
    <property type="project" value="UniProtKB-KW"/>
</dbReference>
<reference evidence="10" key="1">
    <citation type="submission" date="2020-08" db="EMBL/GenBank/DDBJ databases">
        <title>Genome public.</title>
        <authorList>
            <person name="Liu C."/>
            <person name="Sun Q."/>
        </authorList>
    </citation>
    <scope>NUCLEOTIDE SEQUENCE</scope>
    <source>
        <strain evidence="10">NSJ-15</strain>
    </source>
</reference>
<dbReference type="AlphaFoldDB" id="A0A8J6TTX0"/>
<proteinExistence type="inferred from homology"/>
<evidence type="ECO:0000313" key="10">
    <source>
        <dbReference type="EMBL" id="MBC8610183.1"/>
    </source>
</evidence>
<evidence type="ECO:0000313" key="11">
    <source>
        <dbReference type="Proteomes" id="UP000632659"/>
    </source>
</evidence>
<keyword evidence="3 8" id="KW-0547">Nucleotide-binding</keyword>
<dbReference type="PANTHER" id="PTHR11895:SF151">
    <property type="entry name" value="GLUTAMYL-TRNA(GLN) AMIDOTRANSFERASE SUBUNIT A"/>
    <property type="match status" value="1"/>
</dbReference>
<evidence type="ECO:0000256" key="2">
    <source>
        <dbReference type="ARBA" id="ARBA00022598"/>
    </source>
</evidence>
<dbReference type="GO" id="GO:0050567">
    <property type="term" value="F:glutaminyl-tRNA synthase (glutamine-hydrolyzing) activity"/>
    <property type="evidence" value="ECO:0007669"/>
    <property type="project" value="UniProtKB-UniRule"/>
</dbReference>
<comment type="caution">
    <text evidence="10">The sequence shown here is derived from an EMBL/GenBank/DDBJ whole genome shotgun (WGS) entry which is preliminary data.</text>
</comment>
<dbReference type="HAMAP" id="MF_00120">
    <property type="entry name" value="GatA"/>
    <property type="match status" value="1"/>
</dbReference>
<comment type="function">
    <text evidence="6 8">Allows the formation of correctly charged Gln-tRNA(Gln) through the transamidation of misacylated Glu-tRNA(Gln) in organisms which lack glutaminyl-tRNA synthetase. The reaction takes place in the presence of glutamine and ATP through an activated gamma-phospho-Glu-tRNA(Gln).</text>
</comment>
<comment type="catalytic activity">
    <reaction evidence="7 8">
        <text>L-glutamyl-tRNA(Gln) + L-glutamine + ATP + H2O = L-glutaminyl-tRNA(Gln) + L-glutamate + ADP + phosphate + H(+)</text>
        <dbReference type="Rhea" id="RHEA:17521"/>
        <dbReference type="Rhea" id="RHEA-COMP:9681"/>
        <dbReference type="Rhea" id="RHEA-COMP:9684"/>
        <dbReference type="ChEBI" id="CHEBI:15377"/>
        <dbReference type="ChEBI" id="CHEBI:15378"/>
        <dbReference type="ChEBI" id="CHEBI:29985"/>
        <dbReference type="ChEBI" id="CHEBI:30616"/>
        <dbReference type="ChEBI" id="CHEBI:43474"/>
        <dbReference type="ChEBI" id="CHEBI:58359"/>
        <dbReference type="ChEBI" id="CHEBI:78520"/>
        <dbReference type="ChEBI" id="CHEBI:78521"/>
        <dbReference type="ChEBI" id="CHEBI:456216"/>
        <dbReference type="EC" id="6.3.5.7"/>
    </reaction>
</comment>
<dbReference type="InterPro" id="IPR023631">
    <property type="entry name" value="Amidase_dom"/>
</dbReference>
<accession>A0A8J6TTX0</accession>
<dbReference type="PROSITE" id="PS00571">
    <property type="entry name" value="AMIDASES"/>
    <property type="match status" value="1"/>
</dbReference>
<dbReference type="InterPro" id="IPR000120">
    <property type="entry name" value="Amidase"/>
</dbReference>
<gene>
    <name evidence="8 10" type="primary">gatA</name>
    <name evidence="10" type="ORF">H8702_03460</name>
</gene>
<name>A0A8J6TTX0_9FIRM</name>
<dbReference type="EMBL" id="JACRTL010000001">
    <property type="protein sequence ID" value="MBC8610183.1"/>
    <property type="molecule type" value="Genomic_DNA"/>
</dbReference>
<keyword evidence="11" id="KW-1185">Reference proteome</keyword>
<evidence type="ECO:0000256" key="3">
    <source>
        <dbReference type="ARBA" id="ARBA00022741"/>
    </source>
</evidence>
<evidence type="ECO:0000256" key="6">
    <source>
        <dbReference type="ARBA" id="ARBA00025295"/>
    </source>
</evidence>
<dbReference type="Proteomes" id="UP000632659">
    <property type="component" value="Unassembled WGS sequence"/>
</dbReference>
<dbReference type="GO" id="GO:0030956">
    <property type="term" value="C:glutamyl-tRNA(Gln) amidotransferase complex"/>
    <property type="evidence" value="ECO:0007669"/>
    <property type="project" value="InterPro"/>
</dbReference>
<dbReference type="InterPro" id="IPR020556">
    <property type="entry name" value="Amidase_CS"/>
</dbReference>
<protein>
    <recommendedName>
        <fullName evidence="8">Glutamyl-tRNA(Gln) amidotransferase subunit A</fullName>
        <shortName evidence="8">Glu-ADT subunit A</shortName>
        <ecNumber evidence="8">6.3.5.7</ecNumber>
    </recommendedName>
</protein>
<dbReference type="PANTHER" id="PTHR11895">
    <property type="entry name" value="TRANSAMIDASE"/>
    <property type="match status" value="1"/>
</dbReference>
<feature type="active site" description="Charge relay system" evidence="8">
    <location>
        <position position="154"/>
    </location>
</feature>
<keyword evidence="4 8" id="KW-0067">ATP-binding</keyword>
<evidence type="ECO:0000259" key="9">
    <source>
        <dbReference type="Pfam" id="PF01425"/>
    </source>
</evidence>
<dbReference type="NCBIfam" id="TIGR00132">
    <property type="entry name" value="gatA"/>
    <property type="match status" value="1"/>
</dbReference>
<comment type="similarity">
    <text evidence="1 8">Belongs to the amidase family. GatA subfamily.</text>
</comment>
<feature type="domain" description="Amidase" evidence="9">
    <location>
        <begin position="24"/>
        <end position="466"/>
    </location>
</feature>
<dbReference type="EC" id="6.3.5.7" evidence="8"/>
<dbReference type="GO" id="GO:0006412">
    <property type="term" value="P:translation"/>
    <property type="evidence" value="ECO:0007669"/>
    <property type="project" value="UniProtKB-UniRule"/>
</dbReference>
<comment type="subunit">
    <text evidence="8">Heterotrimer of A, B and C subunits.</text>
</comment>
<keyword evidence="2 8" id="KW-0436">Ligase</keyword>
<feature type="active site" description="Charge relay system" evidence="8">
    <location>
        <position position="79"/>
    </location>
</feature>
<dbReference type="RefSeq" id="WP_154824505.1">
    <property type="nucleotide sequence ID" value="NZ_JACRTL010000001.1"/>
</dbReference>
<evidence type="ECO:0000256" key="1">
    <source>
        <dbReference type="ARBA" id="ARBA00008069"/>
    </source>
</evidence>
<evidence type="ECO:0000256" key="7">
    <source>
        <dbReference type="ARBA" id="ARBA00047407"/>
    </source>
</evidence>